<evidence type="ECO:0000313" key="2">
    <source>
        <dbReference type="Proteomes" id="UP000016605"/>
    </source>
</evidence>
<evidence type="ECO:0000313" key="1">
    <source>
        <dbReference type="EMBL" id="ERK71878.1"/>
    </source>
</evidence>
<name>U2T322_LEIAQ</name>
<gene>
    <name evidence="1" type="ORF">N136_01779</name>
</gene>
<dbReference type="AlphaFoldDB" id="U2T322"/>
<sequence>MSALWRASPPLRGDALRAFNGARTRTLIHIGASDRACLRVSVCKDAQSEEEQR</sequence>
<proteinExistence type="predicted"/>
<dbReference type="Proteomes" id="UP000016605">
    <property type="component" value="Unassembled WGS sequence"/>
</dbReference>
<comment type="caution">
    <text evidence="1">The sequence shown here is derived from an EMBL/GenBank/DDBJ whole genome shotgun (WGS) entry which is preliminary data.</text>
</comment>
<organism evidence="1 2">
    <name type="scientific">Leifsonia aquatica ATCC 14665</name>
    <dbReference type="NCBI Taxonomy" id="1358026"/>
    <lineage>
        <taxon>Bacteria</taxon>
        <taxon>Bacillati</taxon>
        <taxon>Actinomycetota</taxon>
        <taxon>Actinomycetes</taxon>
        <taxon>Micrococcales</taxon>
        <taxon>Microbacteriaceae</taxon>
        <taxon>Leifsonia</taxon>
    </lineage>
</organism>
<protein>
    <submittedName>
        <fullName evidence="1">Uncharacterized protein</fullName>
    </submittedName>
</protein>
<accession>U2T322</accession>
<reference evidence="1 2" key="1">
    <citation type="submission" date="2013-08" db="EMBL/GenBank/DDBJ databases">
        <authorList>
            <person name="Weinstock G."/>
            <person name="Sodergren E."/>
            <person name="Wylie T."/>
            <person name="Fulton L."/>
            <person name="Fulton R."/>
            <person name="Fronick C."/>
            <person name="O'Laughlin M."/>
            <person name="Godfrey J."/>
            <person name="Miner T."/>
            <person name="Herter B."/>
            <person name="Appelbaum E."/>
            <person name="Cordes M."/>
            <person name="Lek S."/>
            <person name="Wollam A."/>
            <person name="Pepin K.H."/>
            <person name="Palsikar V.B."/>
            <person name="Mitreva M."/>
            <person name="Wilson R.K."/>
        </authorList>
    </citation>
    <scope>NUCLEOTIDE SEQUENCE [LARGE SCALE GENOMIC DNA]</scope>
    <source>
        <strain evidence="1 2">ATCC 14665</strain>
    </source>
</reference>
<dbReference type="HOGENOM" id="CLU_3063006_0_0_11"/>
<dbReference type="EMBL" id="AWVQ01000215">
    <property type="protein sequence ID" value="ERK71878.1"/>
    <property type="molecule type" value="Genomic_DNA"/>
</dbReference>